<protein>
    <recommendedName>
        <fullName evidence="4">Zn(2)-C6 fungal-type domain-containing protein</fullName>
    </recommendedName>
</protein>
<dbReference type="InterPro" id="IPR007219">
    <property type="entry name" value="XnlR_reg_dom"/>
</dbReference>
<accession>A0A1Y2FC82</accession>
<dbReference type="CDD" id="cd00067">
    <property type="entry name" value="GAL4"/>
    <property type="match status" value="1"/>
</dbReference>
<keyword evidence="1" id="KW-0479">Metal-binding</keyword>
<keyword evidence="2" id="KW-0539">Nucleus</keyword>
<evidence type="ECO:0000256" key="1">
    <source>
        <dbReference type="ARBA" id="ARBA00022723"/>
    </source>
</evidence>
<dbReference type="SUPFAM" id="SSF57701">
    <property type="entry name" value="Zn2/Cys6 DNA-binding domain"/>
    <property type="match status" value="1"/>
</dbReference>
<feature type="region of interest" description="Disordered" evidence="3">
    <location>
        <begin position="1"/>
        <end position="24"/>
    </location>
</feature>
<evidence type="ECO:0000256" key="3">
    <source>
        <dbReference type="SAM" id="MobiDB-lite"/>
    </source>
</evidence>
<dbReference type="Gene3D" id="4.10.240.10">
    <property type="entry name" value="Zn(2)-C6 fungal-type DNA-binding domain"/>
    <property type="match status" value="1"/>
</dbReference>
<gene>
    <name evidence="5" type="ORF">BCR37DRAFT_393580</name>
</gene>
<dbReference type="SMART" id="SM00066">
    <property type="entry name" value="GAL4"/>
    <property type="match status" value="1"/>
</dbReference>
<dbReference type="PROSITE" id="PS00463">
    <property type="entry name" value="ZN2_CY6_FUNGAL_1"/>
    <property type="match status" value="1"/>
</dbReference>
<organism evidence="5 6">
    <name type="scientific">Protomyces lactucae-debilis</name>
    <dbReference type="NCBI Taxonomy" id="2754530"/>
    <lineage>
        <taxon>Eukaryota</taxon>
        <taxon>Fungi</taxon>
        <taxon>Dikarya</taxon>
        <taxon>Ascomycota</taxon>
        <taxon>Taphrinomycotina</taxon>
        <taxon>Taphrinomycetes</taxon>
        <taxon>Taphrinales</taxon>
        <taxon>Protomycetaceae</taxon>
        <taxon>Protomyces</taxon>
    </lineage>
</organism>
<dbReference type="GeneID" id="63787925"/>
<feature type="compositionally biased region" description="Polar residues" evidence="3">
    <location>
        <begin position="11"/>
        <end position="20"/>
    </location>
</feature>
<dbReference type="PANTHER" id="PTHR31644">
    <property type="entry name" value="TRANSCRIPTIONAL ACTIVATOR ARO80-RELATED"/>
    <property type="match status" value="1"/>
</dbReference>
<sequence length="663" mass="74627">MASVPKPRTASDANLDTPKSSTEKAFQRAYRACVNCRKQKVKCDLGSIEAPNDPPCARCRRERKECLFLEDRRGGTKPLKRHRTSMSARSASNGSDASPSFDTGAGRAAENATLGRAASPSSEERNRDASDPMNVLSIVAGMVQSERNGNNQETLSRSSARFDSAWSSQRFVQENIIDAQQAREYVLFFYRELFTYFPFVSRFGHDPEAMSREPMLCMTIITIASRYHTLSNYSGQLPQSCIHERCFDVMRVYLEQLMWCNSSMQLFDCIEALLLFVQWIPKAVHWLGHERPDHAAEVRVSSDYRTVNSVVKRLDSMSWRMLGMAIRLASELGPIKEDQSTNASRQRRVLVACFLSEQTLSVRLGRSSTLLDILPRTRDQGAQSPLESIRLELARLNTTAQQMLFLDEATTKRVIDSQDHLRIISWLDHSLHTIMDDISILGGLDKTLLLIDCYYSELYFKSIAYRAHRGRAGNAAGANGKLVFDCVEKAKLLLTSAILDKSPQGRSWLKFAPVRYYHRLIYSCVMLIKVLRDPDWSMLLVNSDILAILESTVTLLFNCAPDELHLSRRYSILLGRLSIQRRSLLTTDSLIAQLRPAAVDTSLNRNLPQTQQIDTSAILPGNMVPGQTSYPAFGLQGPYVEHDPAFTLDFLDTLLSGQGQGWA</sequence>
<dbReference type="EMBL" id="MCFI01000012">
    <property type="protein sequence ID" value="ORY80936.1"/>
    <property type="molecule type" value="Genomic_DNA"/>
</dbReference>
<dbReference type="CDD" id="cd12148">
    <property type="entry name" value="fungal_TF_MHR"/>
    <property type="match status" value="1"/>
</dbReference>
<dbReference type="InterPro" id="IPR052780">
    <property type="entry name" value="AAA_Catabolism_Regulators"/>
</dbReference>
<dbReference type="GO" id="GO:0045944">
    <property type="term" value="P:positive regulation of transcription by RNA polymerase II"/>
    <property type="evidence" value="ECO:0007669"/>
    <property type="project" value="TreeGrafter"/>
</dbReference>
<dbReference type="PROSITE" id="PS50048">
    <property type="entry name" value="ZN2_CY6_FUNGAL_2"/>
    <property type="match status" value="1"/>
</dbReference>
<dbReference type="RefSeq" id="XP_040724581.1">
    <property type="nucleotide sequence ID" value="XM_040871326.1"/>
</dbReference>
<evidence type="ECO:0000313" key="5">
    <source>
        <dbReference type="EMBL" id="ORY80936.1"/>
    </source>
</evidence>
<evidence type="ECO:0000259" key="4">
    <source>
        <dbReference type="PROSITE" id="PS50048"/>
    </source>
</evidence>
<feature type="domain" description="Zn(2)-C6 fungal-type" evidence="4">
    <location>
        <begin position="32"/>
        <end position="68"/>
    </location>
</feature>
<dbReference type="Pfam" id="PF00172">
    <property type="entry name" value="Zn_clus"/>
    <property type="match status" value="1"/>
</dbReference>
<dbReference type="InterPro" id="IPR036864">
    <property type="entry name" value="Zn2-C6_fun-type_DNA-bd_sf"/>
</dbReference>
<keyword evidence="6" id="KW-1185">Reference proteome</keyword>
<dbReference type="PANTHER" id="PTHR31644:SF2">
    <property type="entry name" value="TRANSCRIPTIONAL ACTIVATOR ARO80-RELATED"/>
    <property type="match status" value="1"/>
</dbReference>
<proteinExistence type="predicted"/>
<dbReference type="GO" id="GO:0009074">
    <property type="term" value="P:aromatic amino acid family catabolic process"/>
    <property type="evidence" value="ECO:0007669"/>
    <property type="project" value="TreeGrafter"/>
</dbReference>
<dbReference type="GO" id="GO:0005634">
    <property type="term" value="C:nucleus"/>
    <property type="evidence" value="ECO:0007669"/>
    <property type="project" value="TreeGrafter"/>
</dbReference>
<dbReference type="InterPro" id="IPR001138">
    <property type="entry name" value="Zn2Cys6_DnaBD"/>
</dbReference>
<dbReference type="STRING" id="56484.A0A1Y2FC82"/>
<dbReference type="Proteomes" id="UP000193685">
    <property type="component" value="Unassembled WGS sequence"/>
</dbReference>
<feature type="region of interest" description="Disordered" evidence="3">
    <location>
        <begin position="76"/>
        <end position="131"/>
    </location>
</feature>
<dbReference type="OrthoDB" id="2262349at2759"/>
<evidence type="ECO:0000313" key="6">
    <source>
        <dbReference type="Proteomes" id="UP000193685"/>
    </source>
</evidence>
<evidence type="ECO:0000256" key="2">
    <source>
        <dbReference type="ARBA" id="ARBA00023242"/>
    </source>
</evidence>
<dbReference type="OMA" id="KCRFVRQ"/>
<reference evidence="5 6" key="1">
    <citation type="submission" date="2016-07" db="EMBL/GenBank/DDBJ databases">
        <title>Pervasive Adenine N6-methylation of Active Genes in Fungi.</title>
        <authorList>
            <consortium name="DOE Joint Genome Institute"/>
            <person name="Mondo S.J."/>
            <person name="Dannebaum R.O."/>
            <person name="Kuo R.C."/>
            <person name="Labutti K."/>
            <person name="Haridas S."/>
            <person name="Kuo A."/>
            <person name="Salamov A."/>
            <person name="Ahrendt S.R."/>
            <person name="Lipzen A."/>
            <person name="Sullivan W."/>
            <person name="Andreopoulos W.B."/>
            <person name="Clum A."/>
            <person name="Lindquist E."/>
            <person name="Daum C."/>
            <person name="Ramamoorthy G.K."/>
            <person name="Gryganskyi A."/>
            <person name="Culley D."/>
            <person name="Magnuson J.K."/>
            <person name="James T.Y."/>
            <person name="O'Malley M.A."/>
            <person name="Stajich J.E."/>
            <person name="Spatafora J.W."/>
            <person name="Visel A."/>
            <person name="Grigoriev I.V."/>
        </authorList>
    </citation>
    <scope>NUCLEOTIDE SEQUENCE [LARGE SCALE GENOMIC DNA]</scope>
    <source>
        <strain evidence="5 6">12-1054</strain>
    </source>
</reference>
<dbReference type="GO" id="GO:0008270">
    <property type="term" value="F:zinc ion binding"/>
    <property type="evidence" value="ECO:0007669"/>
    <property type="project" value="InterPro"/>
</dbReference>
<dbReference type="GO" id="GO:0000981">
    <property type="term" value="F:DNA-binding transcription factor activity, RNA polymerase II-specific"/>
    <property type="evidence" value="ECO:0007669"/>
    <property type="project" value="InterPro"/>
</dbReference>
<dbReference type="GO" id="GO:0003677">
    <property type="term" value="F:DNA binding"/>
    <property type="evidence" value="ECO:0007669"/>
    <property type="project" value="InterPro"/>
</dbReference>
<dbReference type="GO" id="GO:0006351">
    <property type="term" value="P:DNA-templated transcription"/>
    <property type="evidence" value="ECO:0007669"/>
    <property type="project" value="InterPro"/>
</dbReference>
<comment type="caution">
    <text evidence="5">The sequence shown here is derived from an EMBL/GenBank/DDBJ whole genome shotgun (WGS) entry which is preliminary data.</text>
</comment>
<dbReference type="AlphaFoldDB" id="A0A1Y2FC82"/>
<feature type="compositionally biased region" description="Polar residues" evidence="3">
    <location>
        <begin position="85"/>
        <end position="101"/>
    </location>
</feature>
<dbReference type="SMART" id="SM00906">
    <property type="entry name" value="Fungal_trans"/>
    <property type="match status" value="1"/>
</dbReference>
<name>A0A1Y2FC82_PROLT</name>